<evidence type="ECO:0000313" key="5">
    <source>
        <dbReference type="EMBL" id="MEK8046588.1"/>
    </source>
</evidence>
<dbReference type="Proteomes" id="UP001379945">
    <property type="component" value="Unassembled WGS sequence"/>
</dbReference>
<comment type="similarity">
    <text evidence="1">Belongs to the bacterial secretin family.</text>
</comment>
<reference evidence="5 6" key="1">
    <citation type="submission" date="2024-04" db="EMBL/GenBank/DDBJ databases">
        <title>Novel species of the genus Ideonella isolated from streams.</title>
        <authorList>
            <person name="Lu H."/>
        </authorList>
    </citation>
    <scope>NUCLEOTIDE SEQUENCE [LARGE SCALE GENOMIC DNA]</scope>
    <source>
        <strain evidence="5 6">LYT19W</strain>
    </source>
</reference>
<feature type="domain" description="Type II/III secretion system secretin-like" evidence="3">
    <location>
        <begin position="310"/>
        <end position="464"/>
    </location>
</feature>
<comment type="caution">
    <text evidence="5">The sequence shown here is derived from an EMBL/GenBank/DDBJ whole genome shotgun (WGS) entry which is preliminary data.</text>
</comment>
<keyword evidence="6" id="KW-1185">Reference proteome</keyword>
<dbReference type="Pfam" id="PF00263">
    <property type="entry name" value="Secretin"/>
    <property type="match status" value="1"/>
</dbReference>
<dbReference type="PANTHER" id="PTHR30332">
    <property type="entry name" value="PROBABLE GENERAL SECRETION PATHWAY PROTEIN D"/>
    <property type="match status" value="1"/>
</dbReference>
<dbReference type="PANTHER" id="PTHR30332:SF17">
    <property type="entry name" value="TYPE IV PILIATION SYSTEM PROTEIN DR_0774-RELATED"/>
    <property type="match status" value="1"/>
</dbReference>
<evidence type="ECO:0000259" key="3">
    <source>
        <dbReference type="Pfam" id="PF00263"/>
    </source>
</evidence>
<dbReference type="InterPro" id="IPR032789">
    <property type="entry name" value="T2SS-T3SS_pil_N"/>
</dbReference>
<dbReference type="EMBL" id="JBBUTI010000006">
    <property type="protein sequence ID" value="MEK8046588.1"/>
    <property type="molecule type" value="Genomic_DNA"/>
</dbReference>
<feature type="domain" description="Pilus formation protein N-terminal" evidence="4">
    <location>
        <begin position="96"/>
        <end position="156"/>
    </location>
</feature>
<accession>A0ABU9C3Y9</accession>
<dbReference type="InterPro" id="IPR050810">
    <property type="entry name" value="Bact_Secretion_Sys_Channel"/>
</dbReference>
<gene>
    <name evidence="5" type="ORF">AACH00_09540</name>
</gene>
<evidence type="ECO:0000256" key="1">
    <source>
        <dbReference type="RuleBase" id="RU004003"/>
    </source>
</evidence>
<feature type="signal peptide" evidence="2">
    <location>
        <begin position="1"/>
        <end position="16"/>
    </location>
</feature>
<evidence type="ECO:0000256" key="2">
    <source>
        <dbReference type="SAM" id="SignalP"/>
    </source>
</evidence>
<evidence type="ECO:0000259" key="4">
    <source>
        <dbReference type="Pfam" id="PF13629"/>
    </source>
</evidence>
<sequence length="507" mass="53884">MAATLWMLPVALWAQAQTSPPPTNPSLKAPTVASTPVAPPVAAPRNAPVTTAPTTAAASALIEPAGTAAKPAPVFRPRAATTPMPPVLERGPARSMVVGEVSTIELQSVARIAIGNGALLKATVVDDRQIVLLAEAAGQTTMHVWLKNGRQLTYAINIDSVGANTVLSDLQSLMREVPGITARLVGSRVVMEGRYPDSESGVRLKRLGESFPQVLNLVPDRPADADPLMLDRMVQIDLRVVEVKKKALDQIGVKWASSANGPTLATSALGYSNTPWRPAASATFPSVNTSNPVATYFGLATQITSAINMLEQNGDAWTLAEPRLSCRSGGEANFLAGGEIPIPVPQGNGVIGVEYKQYGVRIEFKPLADGNGNIDSQLLIEVSEPDTRNSNGGFVAFSTNRTQTQVAMKEGEPLVIAGLLRQRSEVSSDGVPGLSRLPIISHLFKARENTAEQTELFVIATPRVSTPDSALNRQGLENARKHATRVGEMTSERLNRPAVITHEPQEP</sequence>
<dbReference type="RefSeq" id="WP_341398885.1">
    <property type="nucleotide sequence ID" value="NZ_JBBUTI010000006.1"/>
</dbReference>
<organism evidence="5 6">
    <name type="scientific">Ideonella margarita</name>
    <dbReference type="NCBI Taxonomy" id="2984191"/>
    <lineage>
        <taxon>Bacteria</taxon>
        <taxon>Pseudomonadati</taxon>
        <taxon>Pseudomonadota</taxon>
        <taxon>Betaproteobacteria</taxon>
        <taxon>Burkholderiales</taxon>
        <taxon>Sphaerotilaceae</taxon>
        <taxon>Ideonella</taxon>
    </lineage>
</organism>
<feature type="chain" id="PRO_5047260602" evidence="2">
    <location>
        <begin position="17"/>
        <end position="507"/>
    </location>
</feature>
<evidence type="ECO:0000313" key="6">
    <source>
        <dbReference type="Proteomes" id="UP001379945"/>
    </source>
</evidence>
<protein>
    <submittedName>
        <fullName evidence="5">Pilus assembly protein N-terminal domain-containing protein</fullName>
    </submittedName>
</protein>
<dbReference type="InterPro" id="IPR004846">
    <property type="entry name" value="T2SS/T3SS_dom"/>
</dbReference>
<dbReference type="Pfam" id="PF13629">
    <property type="entry name" value="T2SS-T3SS_pil_N"/>
    <property type="match status" value="1"/>
</dbReference>
<name>A0ABU9C3Y9_9BURK</name>
<keyword evidence="2" id="KW-0732">Signal</keyword>
<proteinExistence type="inferred from homology"/>